<keyword evidence="5 6" id="KW-0472">Membrane</keyword>
<feature type="transmembrane region" description="Helical" evidence="6">
    <location>
        <begin position="136"/>
        <end position="155"/>
    </location>
</feature>
<gene>
    <name evidence="7" type="ORF">QO011_008362</name>
</gene>
<evidence type="ECO:0000256" key="6">
    <source>
        <dbReference type="SAM" id="Phobius"/>
    </source>
</evidence>
<feature type="transmembrane region" description="Helical" evidence="6">
    <location>
        <begin position="29"/>
        <end position="48"/>
    </location>
</feature>
<keyword evidence="7" id="KW-0813">Transport</keyword>
<comment type="caution">
    <text evidence="7">The sequence shown here is derived from an EMBL/GenBank/DDBJ whole genome shotgun (WGS) entry which is preliminary data.</text>
</comment>
<evidence type="ECO:0000256" key="2">
    <source>
        <dbReference type="ARBA" id="ARBA00022475"/>
    </source>
</evidence>
<feature type="transmembrane region" description="Helical" evidence="6">
    <location>
        <begin position="162"/>
        <end position="180"/>
    </location>
</feature>
<evidence type="ECO:0000313" key="7">
    <source>
        <dbReference type="EMBL" id="MDQ0475319.1"/>
    </source>
</evidence>
<dbReference type="CDD" id="cd06580">
    <property type="entry name" value="TM_PBP1_transp_TpRbsC_like"/>
    <property type="match status" value="1"/>
</dbReference>
<dbReference type="RefSeq" id="WP_307286388.1">
    <property type="nucleotide sequence ID" value="NZ_JAUSVX010000033.1"/>
</dbReference>
<name>A0ABU0JPX3_9HYPH</name>
<proteinExistence type="predicted"/>
<feature type="transmembrane region" description="Helical" evidence="6">
    <location>
        <begin position="82"/>
        <end position="103"/>
    </location>
</feature>
<dbReference type="PANTHER" id="PTHR47089">
    <property type="entry name" value="ABC TRANSPORTER, PERMEASE PROTEIN"/>
    <property type="match status" value="1"/>
</dbReference>
<dbReference type="Proteomes" id="UP001242480">
    <property type="component" value="Unassembled WGS sequence"/>
</dbReference>
<keyword evidence="4 6" id="KW-1133">Transmembrane helix</keyword>
<feature type="transmembrane region" description="Helical" evidence="6">
    <location>
        <begin position="215"/>
        <end position="236"/>
    </location>
</feature>
<feature type="transmembrane region" description="Helical" evidence="6">
    <location>
        <begin position="257"/>
        <end position="279"/>
    </location>
</feature>
<evidence type="ECO:0000256" key="4">
    <source>
        <dbReference type="ARBA" id="ARBA00022989"/>
    </source>
</evidence>
<feature type="transmembrane region" description="Helical" evidence="6">
    <location>
        <begin position="299"/>
        <end position="324"/>
    </location>
</feature>
<accession>A0ABU0JPX3</accession>
<keyword evidence="7" id="KW-0762">Sugar transport</keyword>
<keyword evidence="8" id="KW-1185">Reference proteome</keyword>
<dbReference type="EMBL" id="JAUSVX010000033">
    <property type="protein sequence ID" value="MDQ0475319.1"/>
    <property type="molecule type" value="Genomic_DNA"/>
</dbReference>
<reference evidence="7 8" key="1">
    <citation type="submission" date="2023-07" db="EMBL/GenBank/DDBJ databases">
        <title>Genomic Encyclopedia of Type Strains, Phase IV (KMG-IV): sequencing the most valuable type-strain genomes for metagenomic binning, comparative biology and taxonomic classification.</title>
        <authorList>
            <person name="Goeker M."/>
        </authorList>
    </citation>
    <scope>NUCLEOTIDE SEQUENCE [LARGE SCALE GENOMIC DNA]</scope>
    <source>
        <strain evidence="7 8">DSM 19619</strain>
    </source>
</reference>
<sequence length="392" mass="39511">MSTIDRRQEPADARGRRAAPSRDEVESLVLVPLVAILAALALGAIGMLATGVDLPTTGRALAALAAGSVGSVGALSETLTAAAPLTLAGLGIALGFRAGLFNIGAEGQMLVGGMAAVLVGFAAAGLPAWIHLPLALAAAMAAGGLWGGVAGWLRAATGAHEVISTIMLNFVALRLVDYLLRSGLFRSPGRSDPVSQSIAPSAELPRLLAWLDPNLRVHAGVLLALAMVVLMSWLLFRTKLGFEFRAAGASPSAAHYAGIRTGAAIVAAMTLAGALAGLAGANQILGVLGRATPAFSSNLGFTAIAVALLGRSHPVGVLLAGLLFGALEAGGRQMQVSAGVSVDLVAIIQALIVAFIAAPVIVRTALGWAFPARPRPPVAAARHPIDRNGAVP</sequence>
<organism evidence="7 8">
    <name type="scientific">Labrys wisconsinensis</name>
    <dbReference type="NCBI Taxonomy" id="425677"/>
    <lineage>
        <taxon>Bacteria</taxon>
        <taxon>Pseudomonadati</taxon>
        <taxon>Pseudomonadota</taxon>
        <taxon>Alphaproteobacteria</taxon>
        <taxon>Hyphomicrobiales</taxon>
        <taxon>Xanthobacteraceae</taxon>
        <taxon>Labrys</taxon>
    </lineage>
</organism>
<dbReference type="InterPro" id="IPR001851">
    <property type="entry name" value="ABC_transp_permease"/>
</dbReference>
<evidence type="ECO:0000256" key="5">
    <source>
        <dbReference type="ARBA" id="ARBA00023136"/>
    </source>
</evidence>
<dbReference type="Pfam" id="PF02653">
    <property type="entry name" value="BPD_transp_2"/>
    <property type="match status" value="1"/>
</dbReference>
<feature type="transmembrane region" description="Helical" evidence="6">
    <location>
        <begin position="110"/>
        <end position="130"/>
    </location>
</feature>
<evidence type="ECO:0000256" key="1">
    <source>
        <dbReference type="ARBA" id="ARBA00004651"/>
    </source>
</evidence>
<comment type="subcellular location">
    <subcellularLocation>
        <location evidence="1">Cell membrane</location>
        <topology evidence="1">Multi-pass membrane protein</topology>
    </subcellularLocation>
</comment>
<evidence type="ECO:0000313" key="8">
    <source>
        <dbReference type="Proteomes" id="UP001242480"/>
    </source>
</evidence>
<protein>
    <submittedName>
        <fullName evidence="7">Simple sugar transport system permease protein</fullName>
    </submittedName>
</protein>
<keyword evidence="2" id="KW-1003">Cell membrane</keyword>
<evidence type="ECO:0000256" key="3">
    <source>
        <dbReference type="ARBA" id="ARBA00022692"/>
    </source>
</evidence>
<feature type="transmembrane region" description="Helical" evidence="6">
    <location>
        <begin position="336"/>
        <end position="362"/>
    </location>
</feature>
<keyword evidence="3 6" id="KW-0812">Transmembrane</keyword>
<dbReference type="PANTHER" id="PTHR47089:SF1">
    <property type="entry name" value="GUANOSINE ABC TRANSPORTER PERMEASE PROTEIN NUPP"/>
    <property type="match status" value="1"/>
</dbReference>